<dbReference type="UniPathway" id="UPA00143"/>
<keyword evidence="8 14" id="KW-0833">Ubl conjugation pathway</keyword>
<dbReference type="CTD" id="56254"/>
<dbReference type="InterPro" id="IPR013956">
    <property type="entry name" value="E3_ubiquit_lig_Bre1"/>
</dbReference>
<accession>A0A8M1P2G6</accession>
<dbReference type="Pfam" id="PF26095">
    <property type="entry name" value="CC_Bre1"/>
    <property type="match status" value="1"/>
</dbReference>
<reference evidence="20" key="5">
    <citation type="submission" date="2025-04" db="UniProtKB">
        <authorList>
            <consortium name="RefSeq"/>
        </authorList>
    </citation>
    <scope>IDENTIFICATION</scope>
    <source>
        <strain evidence="20">Tuebingen</strain>
    </source>
</reference>
<dbReference type="EC" id="2.3.2.27" evidence="14"/>
<dbReference type="HOGENOM" id="CLU_002640_0_0_1"/>
<evidence type="ECO:0000256" key="7">
    <source>
        <dbReference type="ARBA" id="ARBA00022771"/>
    </source>
</evidence>
<evidence type="ECO:0000256" key="14">
    <source>
        <dbReference type="RuleBase" id="RU365038"/>
    </source>
</evidence>
<dbReference type="InterPro" id="IPR017907">
    <property type="entry name" value="Znf_RING_CS"/>
</dbReference>
<dbReference type="Pfam" id="PF26052">
    <property type="entry name" value="BRE1B"/>
    <property type="match status" value="1"/>
</dbReference>
<dbReference type="GeneTree" id="ENSGT00390000002866"/>
<organism evidence="18">
    <name type="scientific">Danio rerio</name>
    <name type="common">Zebrafish</name>
    <name type="synonym">Brachydanio rerio</name>
    <dbReference type="NCBI Taxonomy" id="7955"/>
    <lineage>
        <taxon>Eukaryota</taxon>
        <taxon>Metazoa</taxon>
        <taxon>Chordata</taxon>
        <taxon>Craniata</taxon>
        <taxon>Vertebrata</taxon>
        <taxon>Euteleostomi</taxon>
        <taxon>Actinopterygii</taxon>
        <taxon>Neopterygii</taxon>
        <taxon>Teleostei</taxon>
        <taxon>Ostariophysi</taxon>
        <taxon>Cypriniformes</taxon>
        <taxon>Danionidae</taxon>
        <taxon>Danioninae</taxon>
        <taxon>Danio</taxon>
    </lineage>
</organism>
<dbReference type="InterPro" id="IPR013083">
    <property type="entry name" value="Znf_RING/FYVE/PHD"/>
</dbReference>
<dbReference type="OrthoDB" id="10266039at2759"/>
<dbReference type="GO" id="GO:0005634">
    <property type="term" value="C:nucleus"/>
    <property type="evidence" value="ECO:0000318"/>
    <property type="project" value="GO_Central"/>
</dbReference>
<dbReference type="GO" id="GO:0016567">
    <property type="term" value="P:protein ubiquitination"/>
    <property type="evidence" value="ECO:0007669"/>
    <property type="project" value="UniProtKB-UniRule"/>
</dbReference>
<protein>
    <recommendedName>
        <fullName evidence="14">E3 ubiquitin protein ligase</fullName>
        <ecNumber evidence="14">2.3.2.27</ecNumber>
    </recommendedName>
</protein>
<feature type="compositionally biased region" description="Polar residues" evidence="16">
    <location>
        <begin position="551"/>
        <end position="575"/>
    </location>
</feature>
<evidence type="ECO:0000256" key="13">
    <source>
        <dbReference type="PROSITE-ProRule" id="PRU00175"/>
    </source>
</evidence>
<evidence type="ECO:0000313" key="18">
    <source>
        <dbReference type="Ensembl" id="ENSDARP00000107071"/>
    </source>
</evidence>
<dbReference type="SMART" id="SM00184">
    <property type="entry name" value="RING"/>
    <property type="match status" value="1"/>
</dbReference>
<dbReference type="SMR" id="F1R926"/>
<comment type="similarity">
    <text evidence="4 14">Belongs to the BRE1 family.</text>
</comment>
<evidence type="ECO:0000256" key="3">
    <source>
        <dbReference type="ARBA" id="ARBA00004906"/>
    </source>
</evidence>
<comment type="pathway">
    <text evidence="3 14">Protein modification; protein ubiquitination.</text>
</comment>
<dbReference type="STRING" id="7955.ENSDARP00000107071"/>
<keyword evidence="10 14" id="KW-0156">Chromatin regulator</keyword>
<dbReference type="PROSITE" id="PS50089">
    <property type="entry name" value="ZF_RING_2"/>
    <property type="match status" value="1"/>
</dbReference>
<dbReference type="SUPFAM" id="SSF57850">
    <property type="entry name" value="RING/U-box"/>
    <property type="match status" value="1"/>
</dbReference>
<dbReference type="InterPro" id="IPR001841">
    <property type="entry name" value="Znf_RING"/>
</dbReference>
<dbReference type="AGR" id="ZFIN:ZDB-GENE-130404-2"/>
<feature type="coiled-coil region" evidence="15">
    <location>
        <begin position="656"/>
        <end position="936"/>
    </location>
</feature>
<dbReference type="AlphaFoldDB" id="F1R926"/>
<evidence type="ECO:0000256" key="1">
    <source>
        <dbReference type="ARBA" id="ARBA00000900"/>
    </source>
</evidence>
<dbReference type="InterPro" id="IPR058643">
    <property type="entry name" value="BRE1-like_CC"/>
</dbReference>
<evidence type="ECO:0000313" key="20">
    <source>
        <dbReference type="RefSeq" id="NP_001243104.1"/>
    </source>
</evidence>
<evidence type="ECO:0000256" key="11">
    <source>
        <dbReference type="ARBA" id="ARBA00023054"/>
    </source>
</evidence>
<evidence type="ECO:0000256" key="9">
    <source>
        <dbReference type="ARBA" id="ARBA00022833"/>
    </source>
</evidence>
<evidence type="ECO:0007829" key="22">
    <source>
        <dbReference type="PeptideAtlas" id="F1R926"/>
    </source>
</evidence>
<dbReference type="FunFam" id="3.30.40.10:FF:000040">
    <property type="entry name" value="E3 ubiquitin protein ligase"/>
    <property type="match status" value="1"/>
</dbReference>
<keyword evidence="19" id="KW-1185">Reference proteome</keyword>
<dbReference type="CDD" id="cd16814">
    <property type="entry name" value="RING-HC_RNF20"/>
    <property type="match status" value="1"/>
</dbReference>
<evidence type="ECO:0000256" key="5">
    <source>
        <dbReference type="ARBA" id="ARBA00022679"/>
    </source>
</evidence>
<dbReference type="Ensembl" id="ENSDART00000125309.3">
    <property type="protein sequence ID" value="ENSDARP00000107071.1"/>
    <property type="gene ID" value="ENSDARG00000016664.11"/>
</dbReference>
<dbReference type="Bgee" id="ENSDARG00000016664">
    <property type="expression patterns" value="Expressed in gastrula and 26 other cell types or tissues"/>
</dbReference>
<keyword evidence="7 13" id="KW-0863">Zinc-finger</keyword>
<reference evidence="20" key="2">
    <citation type="journal article" date="2013" name="Nat. Cell Biol.">
        <title>A network of epigenetic regulators guides developmental haematopoiesis in vivo.</title>
        <authorList>
            <person name="Huang H.T."/>
            <person name="Kathrein K.L."/>
            <person name="Barton A."/>
            <person name="Gitlin Z."/>
            <person name="Huang Y.H."/>
            <person name="Ward T.P."/>
            <person name="Hofmann O."/>
            <person name="Dibiase A."/>
            <person name="Song A."/>
            <person name="Tyekucheva S."/>
            <person name="Hide W."/>
            <person name="Zhou Y."/>
            <person name="Zon L.I."/>
        </authorList>
    </citation>
    <scope>NUCLEOTIDE SEQUENCE</scope>
    <source>
        <strain evidence="20">Tuebingen</strain>
    </source>
</reference>
<keyword evidence="12 14" id="KW-0539">Nucleus</keyword>
<evidence type="ECO:0000259" key="17">
    <source>
        <dbReference type="PROSITE" id="PS50089"/>
    </source>
</evidence>
<proteinExistence type="evidence at protein level"/>
<comment type="catalytic activity">
    <reaction evidence="1 14">
        <text>S-ubiquitinyl-[E2 ubiquitin-conjugating enzyme]-L-cysteine + [acceptor protein]-L-lysine = [E2 ubiquitin-conjugating enzyme]-L-cysteine + N(6)-ubiquitinyl-[acceptor protein]-L-lysine.</text>
        <dbReference type="EC" id="2.3.2.27"/>
    </reaction>
</comment>
<keyword evidence="9 14" id="KW-0862">Zinc</keyword>
<evidence type="ECO:0000256" key="4">
    <source>
        <dbReference type="ARBA" id="ARBA00005555"/>
    </source>
</evidence>
<feature type="coiled-coil region" evidence="15">
    <location>
        <begin position="196"/>
        <end position="223"/>
    </location>
</feature>
<dbReference type="RefSeq" id="NP_001243104.1">
    <property type="nucleotide sequence ID" value="NM_001256175.1"/>
</dbReference>
<reference evidence="20" key="4">
    <citation type="journal article" date="2015" name="Nat. Commun.">
        <title>RFX transcription factors are essential for hearing in mice.</title>
        <authorList>
            <person name="Elkon R."/>
            <person name="Milon B."/>
            <person name="Morrison L."/>
            <person name="Shah M."/>
            <person name="Vijayakumar S."/>
            <person name="Racherla M."/>
            <person name="Leitch C.C."/>
            <person name="Silipino L."/>
            <person name="Hadi S."/>
            <person name="Weiss-Gayet M."/>
            <person name="Barras E."/>
            <person name="Schmid C.D."/>
            <person name="Ait-Lounis A."/>
            <person name="Barnes A."/>
            <person name="Song Y."/>
            <person name="Eisenman D.J."/>
            <person name="Eliyahu E."/>
            <person name="Frolenkov G.I."/>
            <person name="Strome S.E."/>
            <person name="Durand B."/>
            <person name="Zaghloul N.A."/>
            <person name="Jones S.M."/>
            <person name="Reith W."/>
            <person name="Hertzano R."/>
        </authorList>
    </citation>
    <scope>NUCLEOTIDE SEQUENCE</scope>
    <source>
        <strain evidence="20">Tuebingen</strain>
    </source>
</reference>
<feature type="region of interest" description="Disordered" evidence="16">
    <location>
        <begin position="1"/>
        <end position="40"/>
    </location>
</feature>
<evidence type="ECO:0000313" key="21">
    <source>
        <dbReference type="ZFIN" id="ZDB-GENE-130404-2"/>
    </source>
</evidence>
<reference evidence="18 19" key="3">
    <citation type="journal article" date="2013" name="Nature">
        <title>The zebrafish reference genome sequence and its relationship to the human genome.</title>
        <authorList>
            <consortium name="Genome Reference Consortium Zebrafish"/>
            <person name="Howe K."/>
            <person name="Clark M.D."/>
            <person name="Torroja C.F."/>
            <person name="Torrance J."/>
            <person name="Berthelot C."/>
            <person name="Muffato M."/>
            <person name="Collins J.E."/>
            <person name="Humphray S."/>
            <person name="McLaren K."/>
            <person name="Matthews L."/>
            <person name="McLaren S."/>
            <person name="Sealy I."/>
            <person name="Caccamo M."/>
            <person name="Churcher C."/>
            <person name="Scott C."/>
            <person name="Barrett J.C."/>
            <person name="Koch R."/>
            <person name="Rauch G.J."/>
            <person name="White S."/>
            <person name="Chow W."/>
            <person name="Kilian B."/>
            <person name="Quintais L.T."/>
            <person name="Guerra-Assuncao J.A."/>
            <person name="Zhou Y."/>
            <person name="Gu Y."/>
            <person name="Yen J."/>
            <person name="Vogel J.H."/>
            <person name="Eyre T."/>
            <person name="Redmond S."/>
            <person name="Banerjee R."/>
            <person name="Chi J."/>
            <person name="Fu B."/>
            <person name="Langley E."/>
            <person name="Maguire S.F."/>
            <person name="Laird G.K."/>
            <person name="Lloyd D."/>
            <person name="Kenyon E."/>
            <person name="Donaldson S."/>
            <person name="Sehra H."/>
            <person name="Almeida-King J."/>
            <person name="Loveland J."/>
            <person name="Trevanion S."/>
            <person name="Jones M."/>
            <person name="Quail M."/>
            <person name="Willey D."/>
            <person name="Hunt A."/>
            <person name="Burton J."/>
            <person name="Sims S."/>
            <person name="McLay K."/>
            <person name="Plumb B."/>
            <person name="Davis J."/>
            <person name="Clee C."/>
            <person name="Oliver K."/>
            <person name="Clark R."/>
            <person name="Riddle C."/>
            <person name="Elliot D."/>
            <person name="Eliott D."/>
            <person name="Threadgold G."/>
            <person name="Harden G."/>
            <person name="Ware D."/>
            <person name="Begum S."/>
            <person name="Mortimore B."/>
            <person name="Mortimer B."/>
            <person name="Kerry G."/>
            <person name="Heath P."/>
            <person name="Phillimore B."/>
            <person name="Tracey A."/>
            <person name="Corby N."/>
            <person name="Dunn M."/>
            <person name="Johnson C."/>
            <person name="Wood J."/>
            <person name="Clark S."/>
            <person name="Pelan S."/>
            <person name="Griffiths G."/>
            <person name="Smith M."/>
            <person name="Glithero R."/>
            <person name="Howden P."/>
            <person name="Barker N."/>
            <person name="Lloyd C."/>
            <person name="Stevens C."/>
            <person name="Harley J."/>
            <person name="Holt K."/>
            <person name="Panagiotidis G."/>
            <person name="Lovell J."/>
            <person name="Beasley H."/>
            <person name="Henderson C."/>
            <person name="Gordon D."/>
            <person name="Auger K."/>
            <person name="Wright D."/>
            <person name="Collins J."/>
            <person name="Raisen C."/>
            <person name="Dyer L."/>
            <person name="Leung K."/>
            <person name="Robertson L."/>
            <person name="Ambridge K."/>
            <person name="Leongamornlert D."/>
            <person name="McGuire S."/>
            <person name="Gilderthorp R."/>
            <person name="Griffiths C."/>
            <person name="Manthravadi D."/>
            <person name="Nichol S."/>
            <person name="Barker G."/>
            <person name="Whitehead S."/>
            <person name="Kay M."/>
            <person name="Brown J."/>
            <person name="Murnane C."/>
            <person name="Gray E."/>
            <person name="Humphries M."/>
            <person name="Sycamore N."/>
            <person name="Barker D."/>
            <person name="Saunders D."/>
            <person name="Wallis J."/>
            <person name="Babbage A."/>
            <person name="Hammond S."/>
            <person name="Mashreghi-Mohammadi M."/>
            <person name="Barr L."/>
            <person name="Martin S."/>
            <person name="Wray P."/>
            <person name="Ellington A."/>
            <person name="Matthews N."/>
            <person name="Ellwood M."/>
            <person name="Woodmansey R."/>
            <person name="Clark G."/>
            <person name="Cooper J."/>
            <person name="Cooper J."/>
            <person name="Tromans A."/>
            <person name="Grafham D."/>
            <person name="Skuce C."/>
            <person name="Pandian R."/>
            <person name="Andrews R."/>
            <person name="Harrison E."/>
            <person name="Kimberley A."/>
            <person name="Garnett J."/>
            <person name="Fosker N."/>
            <person name="Hall R."/>
            <person name="Garner P."/>
            <person name="Kelly D."/>
            <person name="Bird C."/>
            <person name="Palmer S."/>
            <person name="Gehring I."/>
            <person name="Berger A."/>
            <person name="Dooley C.M."/>
            <person name="Ersan-Urun Z."/>
            <person name="Eser C."/>
            <person name="Geiger H."/>
            <person name="Geisler M."/>
            <person name="Karotki L."/>
            <person name="Kirn A."/>
            <person name="Konantz J."/>
            <person name="Konantz M."/>
            <person name="Oberlander M."/>
            <person name="Rudolph-Geiger S."/>
            <person name="Teucke M."/>
            <person name="Lanz C."/>
            <person name="Raddatz G."/>
            <person name="Osoegawa K."/>
            <person name="Zhu B."/>
            <person name="Rapp A."/>
            <person name="Widaa S."/>
            <person name="Langford C."/>
            <person name="Yang F."/>
            <person name="Schuster S.C."/>
            <person name="Carter N.P."/>
            <person name="Harrow J."/>
            <person name="Ning Z."/>
            <person name="Herrero J."/>
            <person name="Searle S.M."/>
            <person name="Enright A."/>
            <person name="Geisler R."/>
            <person name="Plasterk R.H."/>
            <person name="Lee C."/>
            <person name="Westerfield M."/>
            <person name="de Jong P.J."/>
            <person name="Zon L.I."/>
            <person name="Postlethwait J.H."/>
            <person name="Nusslein-Volhard C."/>
            <person name="Hubbard T.J."/>
            <person name="Roest Crollius H."/>
            <person name="Rogers J."/>
            <person name="Stemple D.L."/>
        </authorList>
    </citation>
    <scope>NUCLEOTIDE SEQUENCE [LARGE SCALE GENOMIC DNA]</scope>
    <source>
        <strain evidence="18">Tuebingen</strain>
    </source>
</reference>
<name>F1R926_DANRE</name>
<dbReference type="PaxDb" id="7955-ENSDARP00000107071"/>
<dbReference type="GO" id="GO:0006325">
    <property type="term" value="P:chromatin organization"/>
    <property type="evidence" value="ECO:0007669"/>
    <property type="project" value="UniProtKB-KW"/>
</dbReference>
<dbReference type="EMBL" id="CT956093">
    <property type="status" value="NOT_ANNOTATED_CDS"/>
    <property type="molecule type" value="Genomic_DNA"/>
</dbReference>
<dbReference type="GlyGen" id="F1R926">
    <property type="glycosylation" value="1 site"/>
</dbReference>
<dbReference type="OMA" id="YSNIDTR"/>
<dbReference type="InterPro" id="IPR058642">
    <property type="entry name" value="BRE1A/B-like_dom"/>
</dbReference>
<dbReference type="GO" id="GO:0033503">
    <property type="term" value="C:HULC complex"/>
    <property type="evidence" value="ECO:0000318"/>
    <property type="project" value="GO_Central"/>
</dbReference>
<feature type="compositionally biased region" description="Basic and acidic residues" evidence="16">
    <location>
        <begin position="586"/>
        <end position="618"/>
    </location>
</feature>
<sequence>MSGQKRPSDAGSSATLGAPPEKKKGGEDGEGMSTGSGGSTAVETVIKLGGGANLEEQDIKALQIKNRKLGEALDQRQVIEDELRERVETLETRQATDDASLLILNRYWNQFDEHVRLFIRRCDQSGSEPVESQPPEGRSLKPGTPEPDGDSNQERAKDRGQQGEGVSSFLATLASSTSEEIDAELQERVESSCKQASRVVEIYENLKNMVDQLKKDLESGKDGGLWDVAVRLNALLTGMNERLCQLTDGLQQKHSHMTSESRSLGRAANRADNRISELQGLIEELQWDMEKIRRRENRLNTHLVEVLERVNSKGYKVCGEASSVCGTITINKRKFEEMNSELEENRELAENRLSELQKLQQDLQTVYQENTNMKVELLSRAEEVARDSAEYRCLQSQFSVLYNESLVLKSQLDETKARLNTTRTARLRQLDHMENDEVSLQRKVRTEVIQLEDTLAQVRKEYEMLRIEFEQTLAANEQAGPINREMRHLISTLQTHNQQMKGEVVKYKLRLREAQQELNQLRAAKGNAAVQSQSSTEMDVKEETVSPLTPAPTTDVTVKTEPDSGSATPSTTGITVKTEPGTDAETVVKEEEKEKEKDKEKEKEKDKEKEQRERERVTRGSTGSLGVKEERDKAGTSSSQSEDIPVERCAVIGGPKRKEMEQLKIVRVELKKAQESQREMKLLLDMYRSAPKEQRDKVQLMAAEKKTKSEAEELRQRVRELEERERREGKKMADEEALRKIRSVEEQIDILNKKLSLAKQEEDALLSEMDVTGQAFEDMQEQNIRLMQQLREKDDANFKLMSERIKSNQIHKLLKEEKEELADQLLTLKTQVDAQLQVVRKLEEKERLLQGTISAAERELGLRTQALEMNKRKAQDSVLLSEEVRTQLEGVQQRLRSVREEVIENSISREKESFNARRAQEDISKLRRKIEKAKKPAENIRNGDEILNEEINEYKARLTCPCCNSRVKDAVLTKCFHVFCFECVKTRYDTRQRKCPKCNAAFGANDFHRIYIG</sequence>
<dbReference type="PROSITE" id="PS00518">
    <property type="entry name" value="ZF_RING_1"/>
    <property type="match status" value="1"/>
</dbReference>
<keyword evidence="5 14" id="KW-0808">Transferase</keyword>
<accession>F1R926</accession>
<evidence type="ECO:0000256" key="15">
    <source>
        <dbReference type="SAM" id="Coils"/>
    </source>
</evidence>
<dbReference type="KEGG" id="dre:402838"/>
<dbReference type="PANTHER" id="PTHR23163">
    <property type="entry name" value="RING FINGER PROTEIN-RELATED"/>
    <property type="match status" value="1"/>
</dbReference>
<feature type="compositionally biased region" description="Basic and acidic residues" evidence="16">
    <location>
        <begin position="152"/>
        <end position="161"/>
    </location>
</feature>
<keyword evidence="22" id="KW-1267">Proteomics identification</keyword>
<gene>
    <name evidence="18 20 21" type="primary">rnf20</name>
</gene>
<dbReference type="InterPro" id="IPR018957">
    <property type="entry name" value="Znf_C3HC4_RING-type"/>
</dbReference>
<dbReference type="GeneID" id="402838"/>
<dbReference type="eggNOG" id="KOG0978">
    <property type="taxonomic scope" value="Eukaryota"/>
</dbReference>
<feature type="domain" description="RING-type" evidence="17">
    <location>
        <begin position="960"/>
        <end position="999"/>
    </location>
</feature>
<dbReference type="ZFIN" id="ZDB-GENE-130404-2">
    <property type="gene designation" value="rnf20"/>
</dbReference>
<keyword evidence="11 14" id="KW-0175">Coiled coil</keyword>
<dbReference type="Proteomes" id="UP000000437">
    <property type="component" value="Chromosome 14"/>
</dbReference>
<comment type="subcellular location">
    <subcellularLocation>
        <location evidence="2 14">Nucleus</location>
    </subcellularLocation>
</comment>
<feature type="compositionally biased region" description="Polar residues" evidence="16">
    <location>
        <begin position="1"/>
        <end position="15"/>
    </location>
</feature>
<dbReference type="GO" id="GO:0061630">
    <property type="term" value="F:ubiquitin protein ligase activity"/>
    <property type="evidence" value="ECO:0000318"/>
    <property type="project" value="GO_Central"/>
</dbReference>
<feature type="region of interest" description="Disordered" evidence="16">
    <location>
        <begin position="125"/>
        <end position="165"/>
    </location>
</feature>
<dbReference type="Pfam" id="PF00097">
    <property type="entry name" value="zf-C3HC4"/>
    <property type="match status" value="1"/>
</dbReference>
<keyword evidence="6 14" id="KW-0479">Metal-binding</keyword>
<dbReference type="PANTHER" id="PTHR23163:SF2">
    <property type="entry name" value="E3 UBIQUITIN-PROTEIN LIGASE BRE1A"/>
    <property type="match status" value="1"/>
</dbReference>
<dbReference type="Gene3D" id="3.30.40.10">
    <property type="entry name" value="Zinc/RING finger domain, C3HC4 (zinc finger)"/>
    <property type="match status" value="1"/>
</dbReference>
<dbReference type="GO" id="GO:0008270">
    <property type="term" value="F:zinc ion binding"/>
    <property type="evidence" value="ECO:0007669"/>
    <property type="project" value="UniProtKB-KW"/>
</dbReference>
<evidence type="ECO:0000256" key="2">
    <source>
        <dbReference type="ARBA" id="ARBA00004123"/>
    </source>
</evidence>
<reference evidence="18" key="1">
    <citation type="submission" date="2011-07" db="UniProtKB">
        <authorList>
            <consortium name="Ensembl"/>
        </authorList>
    </citation>
    <scope>IDENTIFICATION</scope>
    <source>
        <strain evidence="18">Tuebingen</strain>
    </source>
</reference>
<evidence type="ECO:0000256" key="8">
    <source>
        <dbReference type="ARBA" id="ARBA00022786"/>
    </source>
</evidence>
<dbReference type="Ensembl" id="ENSDART00000186803.1">
    <property type="protein sequence ID" value="ENSDARP00000153848.1"/>
    <property type="gene ID" value="ENSDARG00000016664.11"/>
</dbReference>
<evidence type="ECO:0000313" key="19">
    <source>
        <dbReference type="Proteomes" id="UP000000437"/>
    </source>
</evidence>
<evidence type="ECO:0000256" key="10">
    <source>
        <dbReference type="ARBA" id="ARBA00022853"/>
    </source>
</evidence>
<evidence type="ECO:0000256" key="12">
    <source>
        <dbReference type="ARBA" id="ARBA00023242"/>
    </source>
</evidence>
<feature type="coiled-coil region" evidence="15">
    <location>
        <begin position="268"/>
        <end position="302"/>
    </location>
</feature>
<feature type="region of interest" description="Disordered" evidence="16">
    <location>
        <begin position="523"/>
        <end position="643"/>
    </location>
</feature>
<evidence type="ECO:0000256" key="6">
    <source>
        <dbReference type="ARBA" id="ARBA00022723"/>
    </source>
</evidence>
<evidence type="ECO:0000256" key="16">
    <source>
        <dbReference type="SAM" id="MobiDB-lite"/>
    </source>
</evidence>
<feature type="coiled-coil region" evidence="15">
    <location>
        <begin position="331"/>
        <end position="376"/>
    </location>
</feature>